<dbReference type="SUPFAM" id="SSF50249">
    <property type="entry name" value="Nucleic acid-binding proteins"/>
    <property type="match status" value="1"/>
</dbReference>
<sequence>MSKTCKTEIYPRYCFHLSPTVNTWCLLHASEIHALQQHAGFEVVAIDDFPGRRVLTIDDSSGRCIEALVETQALTTKFSASDDGNRSARAKSIVESTDTFHVGPATDQNKDVDVGDVVDVKGSLSLYREEKQIKVEKMVILNSTAQEIALWQKRTKFRCDTLQKPWVLRPRDIRRCRKESEASEANLQRKRDRLRDAPQVGLATKAKPAKLLATSVASFPARSKLNAASEPVDVGRQLRDLIRSGSTSGKYGALGL</sequence>
<keyword evidence="2" id="KW-0158">Chromosome</keyword>
<comment type="subcellular location">
    <subcellularLocation>
        <location evidence="1">Chromosome</location>
        <location evidence="1">Telomere</location>
    </subcellularLocation>
</comment>
<feature type="domain" description="CST complex subunit Stn1 N-terminal" evidence="5">
    <location>
        <begin position="112"/>
        <end position="199"/>
    </location>
</feature>
<dbReference type="OrthoDB" id="77828at2759"/>
<protein>
    <recommendedName>
        <fullName evidence="5">CST complex subunit Stn1 N-terminal domain-containing protein</fullName>
    </recommendedName>
</protein>
<keyword evidence="3" id="KW-0779">Telomere</keyword>
<evidence type="ECO:0000256" key="3">
    <source>
        <dbReference type="ARBA" id="ARBA00022895"/>
    </source>
</evidence>
<dbReference type="GeneID" id="66061471"/>
<dbReference type="KEGG" id="uvi:66061471"/>
<name>A0A8E5HJJ9_USTVR</name>
<evidence type="ECO:0000256" key="2">
    <source>
        <dbReference type="ARBA" id="ARBA00022454"/>
    </source>
</evidence>
<proteinExistence type="predicted"/>
<dbReference type="Pfam" id="PF10451">
    <property type="entry name" value="Stn1"/>
    <property type="match status" value="1"/>
</dbReference>
<accession>A0A8E5HJJ9</accession>
<dbReference type="GO" id="GO:0000781">
    <property type="term" value="C:chromosome, telomeric region"/>
    <property type="evidence" value="ECO:0007669"/>
    <property type="project" value="UniProtKB-SubCell"/>
</dbReference>
<gene>
    <name evidence="6" type="ORF">UV8b_00693</name>
</gene>
<feature type="region of interest" description="Disordered" evidence="4">
    <location>
        <begin position="179"/>
        <end position="200"/>
    </location>
</feature>
<dbReference type="InterPro" id="IPR018856">
    <property type="entry name" value="Stn1_N"/>
</dbReference>
<dbReference type="Proteomes" id="UP000027002">
    <property type="component" value="Chromosome 1"/>
</dbReference>
<keyword evidence="7" id="KW-1185">Reference proteome</keyword>
<evidence type="ECO:0000256" key="4">
    <source>
        <dbReference type="SAM" id="MobiDB-lite"/>
    </source>
</evidence>
<dbReference type="Gene3D" id="2.40.50.140">
    <property type="entry name" value="Nucleic acid-binding proteins"/>
    <property type="match status" value="1"/>
</dbReference>
<reference evidence="6" key="1">
    <citation type="submission" date="2020-03" db="EMBL/GenBank/DDBJ databases">
        <title>A mixture of massive structural variations and highly conserved coding sequences in Ustilaginoidea virens genome.</title>
        <authorList>
            <person name="Zhang K."/>
            <person name="Zhao Z."/>
            <person name="Zhang Z."/>
            <person name="Li Y."/>
            <person name="Hsiang T."/>
            <person name="Sun W."/>
        </authorList>
    </citation>
    <scope>NUCLEOTIDE SEQUENCE</scope>
    <source>
        <strain evidence="6">UV-8b</strain>
    </source>
</reference>
<evidence type="ECO:0000313" key="7">
    <source>
        <dbReference type="Proteomes" id="UP000027002"/>
    </source>
</evidence>
<dbReference type="EMBL" id="CP072753">
    <property type="protein sequence ID" value="QUC16452.1"/>
    <property type="molecule type" value="Genomic_DNA"/>
</dbReference>
<evidence type="ECO:0000256" key="1">
    <source>
        <dbReference type="ARBA" id="ARBA00004574"/>
    </source>
</evidence>
<organism evidence="6 7">
    <name type="scientific">Ustilaginoidea virens</name>
    <name type="common">Rice false smut fungus</name>
    <name type="synonym">Villosiclava virens</name>
    <dbReference type="NCBI Taxonomy" id="1159556"/>
    <lineage>
        <taxon>Eukaryota</taxon>
        <taxon>Fungi</taxon>
        <taxon>Dikarya</taxon>
        <taxon>Ascomycota</taxon>
        <taxon>Pezizomycotina</taxon>
        <taxon>Sordariomycetes</taxon>
        <taxon>Hypocreomycetidae</taxon>
        <taxon>Hypocreales</taxon>
        <taxon>Clavicipitaceae</taxon>
        <taxon>Ustilaginoidea</taxon>
    </lineage>
</organism>
<evidence type="ECO:0000313" key="6">
    <source>
        <dbReference type="EMBL" id="QUC16452.1"/>
    </source>
</evidence>
<evidence type="ECO:0000259" key="5">
    <source>
        <dbReference type="Pfam" id="PF10451"/>
    </source>
</evidence>
<dbReference type="InterPro" id="IPR012340">
    <property type="entry name" value="NA-bd_OB-fold"/>
</dbReference>
<dbReference type="RefSeq" id="XP_042994125.1">
    <property type="nucleotide sequence ID" value="XM_043138191.1"/>
</dbReference>
<dbReference type="AlphaFoldDB" id="A0A8E5HJJ9"/>
<feature type="compositionally biased region" description="Basic and acidic residues" evidence="4">
    <location>
        <begin position="179"/>
        <end position="196"/>
    </location>
</feature>